<gene>
    <name evidence="2" type="ORF">Rin_00010920</name>
</gene>
<dbReference type="Gene3D" id="2.130.10.130">
    <property type="entry name" value="Integrin alpha, N-terminal"/>
    <property type="match status" value="2"/>
</dbReference>
<feature type="non-terminal residue" evidence="2">
    <location>
        <position position="816"/>
    </location>
</feature>
<evidence type="ECO:0000313" key="2">
    <source>
        <dbReference type="EMBL" id="EGY28952.1"/>
    </source>
</evidence>
<dbReference type="SUPFAM" id="SSF51120">
    <property type="entry name" value="beta-Roll"/>
    <property type="match status" value="1"/>
</dbReference>
<comment type="caution">
    <text evidence="2">The sequence shown here is derived from an EMBL/GenBank/DDBJ whole genome shotgun (WGS) entry which is preliminary data.</text>
</comment>
<dbReference type="Gene3D" id="2.150.10.10">
    <property type="entry name" value="Serralysin-like metalloprotease, C-terminal"/>
    <property type="match status" value="1"/>
</dbReference>
<keyword evidence="1" id="KW-0812">Transmembrane</keyword>
<protein>
    <submittedName>
        <fullName evidence="2">RTX toxin</fullName>
    </submittedName>
</protein>
<dbReference type="InterPro" id="IPR011049">
    <property type="entry name" value="Serralysin-like_metalloprot_C"/>
</dbReference>
<evidence type="ECO:0000256" key="1">
    <source>
        <dbReference type="SAM" id="Phobius"/>
    </source>
</evidence>
<keyword evidence="1" id="KW-1133">Transmembrane helix</keyword>
<dbReference type="AlphaFoldDB" id="G2GZ77"/>
<dbReference type="PANTHER" id="PTHR46580">
    <property type="entry name" value="SENSOR KINASE-RELATED"/>
    <property type="match status" value="1"/>
</dbReference>
<sequence length="816" mass="89069">MIPGSRLGQISANAGSKLVRFGGPILGGLSSGFDIFQAQRLFRAQAAIGDAKIRQDLMVSGSLAVLGAAISIGSAIAFALGGTAASVAAPVSMIIGAGMILGSEIYAAARQIEEIQNHVKLNFMEVLSNGWRVFTGEGLDSRVTNRLNFNQLTTQARQQYDRLLKEQAQKILLSNRNIDVLYSTSGQIKLQQHDYWKIVAKDLAGREHIIGDHLLSRERAQAMMASALSKYRQQHAHNQYLPELGKLSVTRSEHLYYTPEQQLLGTDDSVNDNGHISDHILKACFMGQWKKVGQFDDIDGEKIKIYINNQDPIYYNTGDHSVIGDFNGDGWRDIGYFSPQGVYLLLADKKGGYAQSQRIEQMEEMTSIYRNAAKNPIKPRLFVRDVNHDGCDDIVVKAGKQQPVHILLAQENNTFLIKKPKINFPALLQLQATTVLADIDGDLHADLVSFIGDHISINYGSTDGEFTSAIRVPVSTLHERRGHDYIHHLSVDIDGDGCDDIVSITQEGELHILLGKNDNFLWEPFKKIANQSHRSVKKLLANFDRPRVQLHDINADGYADLIVIQHDGSHSISYGGKEGVFGDEIDDNGRQNNGQIPLYRANLLATGEQHILGISTDTDGQAVLLSLNKQGEVNAHTFSSIPVKETIAWFRLGEGNDSAIGHRQQINHFDVAAGRKKFTGGGQADRFLLMGKAAPDQPSVLDGGDALTSTDQADAVIAAAKPVSGEGYSINLEVGQAKYVQSKKIIAELRNIEQAYGHSDTNDILVGDNSNNILNGMGGKDTLIGNDGNDILTLQAGLASGGRGIDSYHILQNDGV</sequence>
<dbReference type="EMBL" id="AGCA01000275">
    <property type="protein sequence ID" value="EGY28952.1"/>
    <property type="molecule type" value="Genomic_DNA"/>
</dbReference>
<dbReference type="Proteomes" id="UP000004116">
    <property type="component" value="Unassembled WGS sequence"/>
</dbReference>
<dbReference type="SUPFAM" id="SSF69318">
    <property type="entry name" value="Integrin alpha N-terminal domain"/>
    <property type="match status" value="1"/>
</dbReference>
<organism evidence="2 3">
    <name type="scientific">Candidatus Regiella insecticola 5.15</name>
    <dbReference type="NCBI Taxonomy" id="1005043"/>
    <lineage>
        <taxon>Bacteria</taxon>
        <taxon>Pseudomonadati</taxon>
        <taxon>Pseudomonadota</taxon>
        <taxon>Gammaproteobacteria</taxon>
        <taxon>Enterobacterales</taxon>
        <taxon>Enterobacteriaceae</taxon>
        <taxon>aphid secondary symbionts</taxon>
        <taxon>Candidatus Regiella</taxon>
    </lineage>
</organism>
<dbReference type="InterPro" id="IPR028994">
    <property type="entry name" value="Integrin_alpha_N"/>
</dbReference>
<dbReference type="PANTHER" id="PTHR46580:SF4">
    <property type="entry name" value="ATP_GTP-BINDING PROTEIN"/>
    <property type="match status" value="1"/>
</dbReference>
<name>G2GZ77_9ENTR</name>
<feature type="transmembrane region" description="Helical" evidence="1">
    <location>
        <begin position="57"/>
        <end position="81"/>
    </location>
</feature>
<dbReference type="CDD" id="cd00313">
    <property type="entry name" value="ATP-synt_Fo_Vo_Ao_c"/>
    <property type="match status" value="1"/>
</dbReference>
<proteinExistence type="predicted"/>
<evidence type="ECO:0000313" key="3">
    <source>
        <dbReference type="Proteomes" id="UP000004116"/>
    </source>
</evidence>
<accession>G2GZ77</accession>
<keyword evidence="3" id="KW-1185">Reference proteome</keyword>
<reference evidence="2 3" key="1">
    <citation type="journal article" date="2012" name="Genome Res.">
        <title>Genomic basis of endosymbiont-conferred protection against an insect parasitoid.</title>
        <authorList>
            <person name="Hansen A.K."/>
            <person name="Vorburger C."/>
            <person name="Moran N.A."/>
        </authorList>
    </citation>
    <scope>NUCLEOTIDE SEQUENCE [LARGE SCALE GENOMIC DNA]</scope>
    <source>
        <strain evidence="3">R5.15</strain>
    </source>
</reference>
<keyword evidence="1" id="KW-0472">Membrane</keyword>